<evidence type="ECO:0000313" key="2">
    <source>
        <dbReference type="EMBL" id="MBB5803474.1"/>
    </source>
</evidence>
<feature type="compositionally biased region" description="Basic and acidic residues" evidence="1">
    <location>
        <begin position="154"/>
        <end position="177"/>
    </location>
</feature>
<reference evidence="2 3" key="1">
    <citation type="submission" date="2020-08" db="EMBL/GenBank/DDBJ databases">
        <title>Sequencing the genomes of 1000 actinobacteria strains.</title>
        <authorList>
            <person name="Klenk H.-P."/>
        </authorList>
    </citation>
    <scope>NUCLEOTIDE SEQUENCE [LARGE SCALE GENOMIC DNA]</scope>
    <source>
        <strain evidence="2 3">DSM 45486</strain>
    </source>
</reference>
<protein>
    <submittedName>
        <fullName evidence="2">Uncharacterized protein</fullName>
    </submittedName>
</protein>
<feature type="compositionally biased region" description="Basic and acidic residues" evidence="1">
    <location>
        <begin position="259"/>
        <end position="268"/>
    </location>
</feature>
<gene>
    <name evidence="2" type="ORF">F4560_003242</name>
</gene>
<sequence>MVDWVWTTGPSASRKWTRPALISPAVVRPWSSLWRTVRIVSAACIPVQTASTTRPSRRSSRERTGSPGRRRRRGPGRAGRPGRVRRRPGRRGHPDRQPHPQSAQRRPSRTRTRHRVEDRPPAVLEILSRCGGPTGIAKAGRRKLSAIATGPRASDGREAGRRDHDGAGQQRRSDPRSVRIIKGTAHRRERGPSDATSIRSRAPRSLQPRPSVSVSEQASSRSRAQTPVRDRGDVPVCSRSTPGGQDDEVRGQVVGASRSCDRTGEHVSRHGLHRHVPPCREPRGGPAAISELDEALTPRLPGGQRLR</sequence>
<keyword evidence="3" id="KW-1185">Reference proteome</keyword>
<dbReference type="AlphaFoldDB" id="A0A7W9M105"/>
<accession>A0A7W9M105</accession>
<feature type="compositionally biased region" description="Low complexity" evidence="1">
    <location>
        <begin position="211"/>
        <end position="225"/>
    </location>
</feature>
<feature type="compositionally biased region" description="Basic residues" evidence="1">
    <location>
        <begin position="68"/>
        <end position="91"/>
    </location>
</feature>
<comment type="caution">
    <text evidence="2">The sequence shown here is derived from an EMBL/GenBank/DDBJ whole genome shotgun (WGS) entry which is preliminary data.</text>
</comment>
<dbReference type="EMBL" id="JACHMO010000001">
    <property type="protein sequence ID" value="MBB5803474.1"/>
    <property type="molecule type" value="Genomic_DNA"/>
</dbReference>
<name>A0A7W9M105_9PSEU</name>
<evidence type="ECO:0000256" key="1">
    <source>
        <dbReference type="SAM" id="MobiDB-lite"/>
    </source>
</evidence>
<dbReference type="Proteomes" id="UP000552097">
    <property type="component" value="Unassembled WGS sequence"/>
</dbReference>
<evidence type="ECO:0000313" key="3">
    <source>
        <dbReference type="Proteomes" id="UP000552097"/>
    </source>
</evidence>
<organism evidence="2 3">
    <name type="scientific">Saccharothrix ecbatanensis</name>
    <dbReference type="NCBI Taxonomy" id="1105145"/>
    <lineage>
        <taxon>Bacteria</taxon>
        <taxon>Bacillati</taxon>
        <taxon>Actinomycetota</taxon>
        <taxon>Actinomycetes</taxon>
        <taxon>Pseudonocardiales</taxon>
        <taxon>Pseudonocardiaceae</taxon>
        <taxon>Saccharothrix</taxon>
    </lineage>
</organism>
<feature type="region of interest" description="Disordered" evidence="1">
    <location>
        <begin position="48"/>
        <end position="307"/>
    </location>
</feature>
<proteinExistence type="predicted"/>